<organism evidence="2 3">
    <name type="scientific">Ignelater luminosus</name>
    <name type="common">Cucubano</name>
    <name type="synonym">Pyrophorus luminosus</name>
    <dbReference type="NCBI Taxonomy" id="2038154"/>
    <lineage>
        <taxon>Eukaryota</taxon>
        <taxon>Metazoa</taxon>
        <taxon>Ecdysozoa</taxon>
        <taxon>Arthropoda</taxon>
        <taxon>Hexapoda</taxon>
        <taxon>Insecta</taxon>
        <taxon>Pterygota</taxon>
        <taxon>Neoptera</taxon>
        <taxon>Endopterygota</taxon>
        <taxon>Coleoptera</taxon>
        <taxon>Polyphaga</taxon>
        <taxon>Elateriformia</taxon>
        <taxon>Elateroidea</taxon>
        <taxon>Elateridae</taxon>
        <taxon>Agrypninae</taxon>
        <taxon>Pyrophorini</taxon>
        <taxon>Ignelater</taxon>
    </lineage>
</organism>
<comment type="caution">
    <text evidence="2">The sequence shown here is derived from an EMBL/GenBank/DDBJ whole genome shotgun (WGS) entry which is preliminary data.</text>
</comment>
<dbReference type="EMBL" id="VTPC01091139">
    <property type="protein sequence ID" value="KAF2879580.1"/>
    <property type="molecule type" value="Genomic_DNA"/>
</dbReference>
<protein>
    <submittedName>
        <fullName evidence="2">Uncharacterized protein</fullName>
    </submittedName>
</protein>
<name>A0A8K0C9I4_IGNLU</name>
<gene>
    <name evidence="2" type="ORF">ILUMI_26605</name>
</gene>
<proteinExistence type="predicted"/>
<evidence type="ECO:0000256" key="1">
    <source>
        <dbReference type="SAM" id="MobiDB-lite"/>
    </source>
</evidence>
<evidence type="ECO:0000313" key="3">
    <source>
        <dbReference type="Proteomes" id="UP000801492"/>
    </source>
</evidence>
<reference evidence="2" key="1">
    <citation type="submission" date="2019-08" db="EMBL/GenBank/DDBJ databases">
        <title>The genome of the North American firefly Photinus pyralis.</title>
        <authorList>
            <consortium name="Photinus pyralis genome working group"/>
            <person name="Fallon T.R."/>
            <person name="Sander Lower S.E."/>
            <person name="Weng J.-K."/>
        </authorList>
    </citation>
    <scope>NUCLEOTIDE SEQUENCE</scope>
    <source>
        <strain evidence="2">TRF0915ILg1</strain>
        <tissue evidence="2">Whole body</tissue>
    </source>
</reference>
<feature type="compositionally biased region" description="Basic and acidic residues" evidence="1">
    <location>
        <begin position="1"/>
        <end position="14"/>
    </location>
</feature>
<feature type="region of interest" description="Disordered" evidence="1">
    <location>
        <begin position="1"/>
        <end position="32"/>
    </location>
</feature>
<dbReference type="AlphaFoldDB" id="A0A8K0C9I4"/>
<dbReference type="Proteomes" id="UP000801492">
    <property type="component" value="Unassembled WGS sequence"/>
</dbReference>
<keyword evidence="3" id="KW-1185">Reference proteome</keyword>
<evidence type="ECO:0000313" key="2">
    <source>
        <dbReference type="EMBL" id="KAF2879580.1"/>
    </source>
</evidence>
<sequence>MCEHTSKTQRETAAKVKANKARTKRKTSKRDNTRLLNVDVTRELADTRVDVSAKTVRRRLKEAGRPARRSDRKCKEIDTYIGGNQCTEVLKFINSVKKQLKECGQYHKNLLTEDKDDFINDMNMSRVEIWDEYITFDATRCLKNGKASDPEDITAELLKNGTEKHHEMFATVFSQYLNSYPVPDE</sequence>
<accession>A0A8K0C9I4</accession>
<feature type="compositionally biased region" description="Basic residues" evidence="1">
    <location>
        <begin position="17"/>
        <end position="28"/>
    </location>
</feature>